<dbReference type="SMART" id="SM00283">
    <property type="entry name" value="MA"/>
    <property type="match status" value="1"/>
</dbReference>
<comment type="caution">
    <text evidence="15">The sequence shown here is derived from an EMBL/GenBank/DDBJ whole genome shotgun (WGS) entry which is preliminary data.</text>
</comment>
<keyword evidence="6 12" id="KW-1133">Transmembrane helix</keyword>
<reference evidence="15" key="1">
    <citation type="journal article" date="2022" name="Int. J. Syst. Evol. Microbiol.">
        <title>Pseudomonas aegrilactucae sp. nov. and Pseudomonas morbosilactucae sp. nov., pathogens causing bacterial rot of lettuce in Japan.</title>
        <authorList>
            <person name="Sawada H."/>
            <person name="Fujikawa T."/>
            <person name="Satou M."/>
        </authorList>
    </citation>
    <scope>NUCLEOTIDE SEQUENCE</scope>
    <source>
        <strain evidence="15">MAFF 301350</strain>
    </source>
</reference>
<comment type="subcellular location">
    <subcellularLocation>
        <location evidence="1">Cell membrane</location>
        <topology evidence="1">Multi-pass membrane protein</topology>
    </subcellularLocation>
</comment>
<dbReference type="GO" id="GO:0005886">
    <property type="term" value="C:plasma membrane"/>
    <property type="evidence" value="ECO:0007669"/>
    <property type="project" value="UniProtKB-SubCell"/>
</dbReference>
<evidence type="ECO:0000256" key="10">
    <source>
        <dbReference type="PROSITE-ProRule" id="PRU00284"/>
    </source>
</evidence>
<evidence type="ECO:0000259" key="14">
    <source>
        <dbReference type="PROSITE" id="PS50885"/>
    </source>
</evidence>
<feature type="domain" description="HAMP" evidence="14">
    <location>
        <begin position="195"/>
        <end position="247"/>
    </location>
</feature>
<organism evidence="15 16">
    <name type="scientific">Pseudomonas aegrilactucae</name>
    <dbReference type="NCBI Taxonomy" id="2854028"/>
    <lineage>
        <taxon>Bacteria</taxon>
        <taxon>Pseudomonadati</taxon>
        <taxon>Pseudomonadota</taxon>
        <taxon>Gammaproteobacteria</taxon>
        <taxon>Pseudomonadales</taxon>
        <taxon>Pseudomonadaceae</taxon>
        <taxon>Pseudomonas</taxon>
    </lineage>
</organism>
<evidence type="ECO:0000256" key="1">
    <source>
        <dbReference type="ARBA" id="ARBA00004651"/>
    </source>
</evidence>
<dbReference type="Pfam" id="PF00015">
    <property type="entry name" value="MCPsignal"/>
    <property type="match status" value="1"/>
</dbReference>
<dbReference type="EMBL" id="JAHTBI010000050">
    <property type="protein sequence ID" value="MBV6288284.1"/>
    <property type="molecule type" value="Genomic_DNA"/>
</dbReference>
<evidence type="ECO:0000313" key="16">
    <source>
        <dbReference type="Proteomes" id="UP001106592"/>
    </source>
</evidence>
<feature type="compositionally biased region" description="Polar residues" evidence="11">
    <location>
        <begin position="430"/>
        <end position="443"/>
    </location>
</feature>
<evidence type="ECO:0000256" key="5">
    <source>
        <dbReference type="ARBA" id="ARBA00022692"/>
    </source>
</evidence>
<dbReference type="AlphaFoldDB" id="A0A9Q2XLD6"/>
<keyword evidence="3" id="KW-0488">Methylation</keyword>
<dbReference type="FunFam" id="1.10.287.950:FF:000001">
    <property type="entry name" value="Methyl-accepting chemotaxis sensory transducer"/>
    <property type="match status" value="1"/>
</dbReference>
<evidence type="ECO:0000313" key="15">
    <source>
        <dbReference type="EMBL" id="MBV6288284.1"/>
    </source>
</evidence>
<proteinExistence type="inferred from homology"/>
<feature type="compositionally biased region" description="Basic and acidic residues" evidence="11">
    <location>
        <begin position="474"/>
        <end position="483"/>
    </location>
</feature>
<sequence length="533" mass="56725">MLRVLSLENLTVTRKLGLGFGLLLAFAVLLAGTGLKGLRSDEQSFERISRLGAIFDETVYAREANYQYALSTDKAHLGSHADHQQTLKQALAQLLDDVQRNQWPVEDLPTVQQLNAGLDSYNQAHQAAQAAQPVDANAIVQANELLSALQDNINVLYKKEEERAAASVATVVSILLGVTAVALVLGVLIAWLIGRQIVRPLRQTLDAAERIAQGDLTVQLDSHRNDELGQLLRAIGHMSQRLRDVITQIGQGSSQLAVSASQLATITTQTQAGTDSQKTDTDRVATAMNEMSSMVQAVARNSEDAATAARLADQEASGASGISRNAIVQIEALAGEVGVSADSMNRLHKEIDRIASVLGVIKAVAGQTNLLALNAAIEAARAGEAGRGFAVVADEVRSLAQRTQQSSEEIEQLIGELQRIANESTQIMQSSVEQTQSTVTGVRNTGGRLGDHYASGVGDPADEPAHRQRRRGTDRRGGRDHPQRAACAGNRRPVGPGQQRDCHLECGAGAPGQRPAEPGGAFSHLSPRPPGKG</sequence>
<reference evidence="15" key="2">
    <citation type="journal article" date="2023" name="Plant Pathol.">
        <title>Dismantling and reorganizing Pseudomonas marginalis sensu#lato.</title>
        <authorList>
            <person name="Sawada H."/>
            <person name="Fujikawa T."/>
            <person name="Satou M."/>
        </authorList>
    </citation>
    <scope>NUCLEOTIDE SEQUENCE</scope>
    <source>
        <strain evidence="15">MAFF 301350</strain>
    </source>
</reference>
<dbReference type="CDD" id="cd06225">
    <property type="entry name" value="HAMP"/>
    <property type="match status" value="1"/>
</dbReference>
<evidence type="ECO:0000256" key="12">
    <source>
        <dbReference type="SAM" id="Phobius"/>
    </source>
</evidence>
<dbReference type="Pfam" id="PF00672">
    <property type="entry name" value="HAMP"/>
    <property type="match status" value="1"/>
</dbReference>
<evidence type="ECO:0000256" key="9">
    <source>
        <dbReference type="ARBA" id="ARBA00029447"/>
    </source>
</evidence>
<gene>
    <name evidence="15" type="ORF">KUO17_14800</name>
</gene>
<keyword evidence="7 12" id="KW-0472">Membrane</keyword>
<dbReference type="SMART" id="SM00304">
    <property type="entry name" value="HAMP"/>
    <property type="match status" value="1"/>
</dbReference>
<feature type="region of interest" description="Disordered" evidence="11">
    <location>
        <begin position="430"/>
        <end position="533"/>
    </location>
</feature>
<evidence type="ECO:0000256" key="8">
    <source>
        <dbReference type="ARBA" id="ARBA00023224"/>
    </source>
</evidence>
<keyword evidence="4" id="KW-0145">Chemotaxis</keyword>
<evidence type="ECO:0000256" key="2">
    <source>
        <dbReference type="ARBA" id="ARBA00022475"/>
    </source>
</evidence>
<evidence type="ECO:0000259" key="13">
    <source>
        <dbReference type="PROSITE" id="PS50111"/>
    </source>
</evidence>
<evidence type="ECO:0000256" key="7">
    <source>
        <dbReference type="ARBA" id="ARBA00023136"/>
    </source>
</evidence>
<dbReference type="InterPro" id="IPR004089">
    <property type="entry name" value="MCPsignal_dom"/>
</dbReference>
<feature type="transmembrane region" description="Helical" evidence="12">
    <location>
        <begin position="20"/>
        <end position="38"/>
    </location>
</feature>
<dbReference type="PROSITE" id="PS50885">
    <property type="entry name" value="HAMP"/>
    <property type="match status" value="1"/>
</dbReference>
<keyword evidence="5 12" id="KW-0812">Transmembrane</keyword>
<dbReference type="InterPro" id="IPR003660">
    <property type="entry name" value="HAMP_dom"/>
</dbReference>
<dbReference type="PANTHER" id="PTHR32089:SF120">
    <property type="entry name" value="METHYL-ACCEPTING CHEMOTAXIS PROTEIN TLPQ"/>
    <property type="match status" value="1"/>
</dbReference>
<comment type="similarity">
    <text evidence="9">Belongs to the methyl-accepting chemotaxis (MCP) protein family.</text>
</comment>
<keyword evidence="8 10" id="KW-0807">Transducer</keyword>
<keyword evidence="16" id="KW-1185">Reference proteome</keyword>
<feature type="transmembrane region" description="Helical" evidence="12">
    <location>
        <begin position="168"/>
        <end position="193"/>
    </location>
</feature>
<evidence type="ECO:0000256" key="6">
    <source>
        <dbReference type="ARBA" id="ARBA00022989"/>
    </source>
</evidence>
<keyword evidence="2" id="KW-1003">Cell membrane</keyword>
<dbReference type="Proteomes" id="UP001106592">
    <property type="component" value="Unassembled WGS sequence"/>
</dbReference>
<feature type="domain" description="Methyl-accepting transducer" evidence="13">
    <location>
        <begin position="252"/>
        <end position="445"/>
    </location>
</feature>
<dbReference type="PROSITE" id="PS50111">
    <property type="entry name" value="CHEMOTAXIS_TRANSDUC_2"/>
    <property type="match status" value="1"/>
</dbReference>
<evidence type="ECO:0000256" key="3">
    <source>
        <dbReference type="ARBA" id="ARBA00022481"/>
    </source>
</evidence>
<dbReference type="GO" id="GO:0007165">
    <property type="term" value="P:signal transduction"/>
    <property type="evidence" value="ECO:0007669"/>
    <property type="project" value="UniProtKB-KW"/>
</dbReference>
<evidence type="ECO:0000256" key="11">
    <source>
        <dbReference type="SAM" id="MobiDB-lite"/>
    </source>
</evidence>
<protein>
    <submittedName>
        <fullName evidence="15">Methyl-accepting chemotaxis protein</fullName>
    </submittedName>
</protein>
<dbReference type="GO" id="GO:0006935">
    <property type="term" value="P:chemotaxis"/>
    <property type="evidence" value="ECO:0007669"/>
    <property type="project" value="UniProtKB-KW"/>
</dbReference>
<evidence type="ECO:0000256" key="4">
    <source>
        <dbReference type="ARBA" id="ARBA00022500"/>
    </source>
</evidence>
<dbReference type="PANTHER" id="PTHR32089">
    <property type="entry name" value="METHYL-ACCEPTING CHEMOTAXIS PROTEIN MCPB"/>
    <property type="match status" value="1"/>
</dbReference>
<name>A0A9Q2XLD6_9PSED</name>
<accession>A0A9Q2XLD6</accession>